<dbReference type="SUPFAM" id="SSF52047">
    <property type="entry name" value="RNI-like"/>
    <property type="match status" value="1"/>
</dbReference>
<organism evidence="1 2">
    <name type="scientific">Neogobius melanostomus</name>
    <name type="common">round goby</name>
    <dbReference type="NCBI Taxonomy" id="47308"/>
    <lineage>
        <taxon>Eukaryota</taxon>
        <taxon>Metazoa</taxon>
        <taxon>Chordata</taxon>
        <taxon>Craniata</taxon>
        <taxon>Vertebrata</taxon>
        <taxon>Euteleostomi</taxon>
        <taxon>Actinopterygii</taxon>
        <taxon>Neopterygii</taxon>
        <taxon>Teleostei</taxon>
        <taxon>Neoteleostei</taxon>
        <taxon>Acanthomorphata</taxon>
        <taxon>Gobiaria</taxon>
        <taxon>Gobiiformes</taxon>
        <taxon>Gobioidei</taxon>
        <taxon>Gobiidae</taxon>
        <taxon>Benthophilinae</taxon>
        <taxon>Neogobiini</taxon>
        <taxon>Neogobius</taxon>
    </lineage>
</organism>
<dbReference type="FunFam" id="3.80.10.10:FF:000010">
    <property type="entry name" value="F-box/LRR-repeat protein 3 isoform X1"/>
    <property type="match status" value="1"/>
</dbReference>
<reference evidence="1" key="1">
    <citation type="submission" date="2025-08" db="UniProtKB">
        <authorList>
            <consortium name="Ensembl"/>
        </authorList>
    </citation>
    <scope>IDENTIFICATION</scope>
</reference>
<name>A0A8C6V4D2_9GOBI</name>
<keyword evidence="2" id="KW-1185">Reference proteome</keyword>
<evidence type="ECO:0000313" key="1">
    <source>
        <dbReference type="Ensembl" id="ENSNMLP00000043706.1"/>
    </source>
</evidence>
<dbReference type="Gene3D" id="3.80.10.10">
    <property type="entry name" value="Ribonuclease Inhibitor"/>
    <property type="match status" value="1"/>
</dbReference>
<dbReference type="PANTHER" id="PTHR10224:SF19">
    <property type="entry name" value="F-BOX AND LEUCINE-RICH REPEAT PROTEIN 21, PSEUDOGENE"/>
    <property type="match status" value="1"/>
</dbReference>
<dbReference type="PANTHER" id="PTHR10224">
    <property type="entry name" value="ES1 PROTEIN HOMOLOG, MITOCHONDRIAL"/>
    <property type="match status" value="1"/>
</dbReference>
<sequence>MCKSVDSCTESAEAACDILSQLVNCTIKTLGLISTARPSFMDAHFVSALTVVFVNSKSLSSIKIDDTPVDDPSLKVLVANNSDTLKLLKMSSCPHVSPAGILCVADQCHGLRELALNYHLLSDELLLALSTERHVNLEHLRIDVVSENPSQTHFHTIKKSSWEALVRHSPKVNIVMYFFLYEEEFEPFFCEETPVTHLYFGRAVKLVVCANGLEPLDKELIRIAERCKSLTAIGLGECEVTCSGFVEFVKMCGGRLTQLSIMEEVLIPDSTYNMEQIHSEVSKHLGRIWFPDMMPTW</sequence>
<dbReference type="AlphaFoldDB" id="A0A8C6V4D2"/>
<reference evidence="1" key="2">
    <citation type="submission" date="2025-09" db="UniProtKB">
        <authorList>
            <consortium name="Ensembl"/>
        </authorList>
    </citation>
    <scope>IDENTIFICATION</scope>
</reference>
<dbReference type="GO" id="GO:0005739">
    <property type="term" value="C:mitochondrion"/>
    <property type="evidence" value="ECO:0007669"/>
    <property type="project" value="TreeGrafter"/>
</dbReference>
<dbReference type="InterPro" id="IPR032675">
    <property type="entry name" value="LRR_dom_sf"/>
</dbReference>
<proteinExistence type="predicted"/>
<dbReference type="Ensembl" id="ENSNMLT00000048511.1">
    <property type="protein sequence ID" value="ENSNMLP00000043706.1"/>
    <property type="gene ID" value="ENSNMLG00000026450.1"/>
</dbReference>
<evidence type="ECO:0000313" key="2">
    <source>
        <dbReference type="Proteomes" id="UP000694523"/>
    </source>
</evidence>
<accession>A0A8C6V4D2</accession>
<protein>
    <submittedName>
        <fullName evidence="1">F-box and leucine-rich repeat protein 3, like</fullName>
    </submittedName>
</protein>
<dbReference type="Proteomes" id="UP000694523">
    <property type="component" value="Unplaced"/>
</dbReference>